<dbReference type="Proteomes" id="UP000663923">
    <property type="component" value="Chromosome"/>
</dbReference>
<evidence type="ECO:0000313" key="3">
    <source>
        <dbReference type="Proteomes" id="UP000663923"/>
    </source>
</evidence>
<keyword evidence="1" id="KW-0732">Signal</keyword>
<organism evidence="2 3">
    <name type="scientific">Parasphingorhabdus cellanae</name>
    <dbReference type="NCBI Taxonomy" id="2806553"/>
    <lineage>
        <taxon>Bacteria</taxon>
        <taxon>Pseudomonadati</taxon>
        <taxon>Pseudomonadota</taxon>
        <taxon>Alphaproteobacteria</taxon>
        <taxon>Sphingomonadales</taxon>
        <taxon>Sphingomonadaceae</taxon>
        <taxon>Parasphingorhabdus</taxon>
    </lineage>
</organism>
<dbReference type="RefSeq" id="WP_207988969.1">
    <property type="nucleotide sequence ID" value="NZ_CP071794.1"/>
</dbReference>
<sequence>MRLPSLLMVLLMALSLAVPAAAHQQKITISTVSHNPRTEMLEVVHRITLHDAEHALKSLGVRAPDIVADMDNRRAFAKYVAERFTISVEDEPVDLMLLGSEIDAGSLFIYQEMPSPARGSELQISSQILTDISSRQENRVNLGVGTKVKTLIFRAGDGFQAAVLP</sequence>
<dbReference type="EMBL" id="CP071794">
    <property type="protein sequence ID" value="QTD56898.1"/>
    <property type="molecule type" value="Genomic_DNA"/>
</dbReference>
<accession>A0ABX7T7L7</accession>
<evidence type="ECO:0000256" key="1">
    <source>
        <dbReference type="SAM" id="SignalP"/>
    </source>
</evidence>
<evidence type="ECO:0008006" key="4">
    <source>
        <dbReference type="Google" id="ProtNLM"/>
    </source>
</evidence>
<dbReference type="InterPro" id="IPR046525">
    <property type="entry name" value="DUF6702"/>
</dbReference>
<proteinExistence type="predicted"/>
<dbReference type="Pfam" id="PF20420">
    <property type="entry name" value="DUF6702"/>
    <property type="match status" value="1"/>
</dbReference>
<protein>
    <recommendedName>
        <fullName evidence="4">POTRA domain-containing protein</fullName>
    </recommendedName>
</protein>
<name>A0ABX7T7L7_9SPHN</name>
<feature type="signal peptide" evidence="1">
    <location>
        <begin position="1"/>
        <end position="20"/>
    </location>
</feature>
<feature type="chain" id="PRO_5045304837" description="POTRA domain-containing protein" evidence="1">
    <location>
        <begin position="21"/>
        <end position="165"/>
    </location>
</feature>
<evidence type="ECO:0000313" key="2">
    <source>
        <dbReference type="EMBL" id="QTD56898.1"/>
    </source>
</evidence>
<gene>
    <name evidence="2" type="ORF">J4G78_04815</name>
</gene>
<reference evidence="2 3" key="1">
    <citation type="submission" date="2021-03" db="EMBL/GenBank/DDBJ databases">
        <title>Complete genome of Parasphingorhabdus_sp.JHSY0214.</title>
        <authorList>
            <person name="Yoo J.H."/>
            <person name="Bae J.W."/>
        </authorList>
    </citation>
    <scope>NUCLEOTIDE SEQUENCE [LARGE SCALE GENOMIC DNA]</scope>
    <source>
        <strain evidence="2 3">JHSY0214</strain>
    </source>
</reference>
<keyword evidence="3" id="KW-1185">Reference proteome</keyword>